<protein>
    <recommendedName>
        <fullName evidence="2">Recombinase zinc beta ribbon domain-containing protein</fullName>
    </recommendedName>
</protein>
<evidence type="ECO:0000259" key="2">
    <source>
        <dbReference type="Pfam" id="PF13408"/>
    </source>
</evidence>
<gene>
    <name evidence="3" type="ORF">D9R08_01625</name>
</gene>
<dbReference type="AlphaFoldDB" id="A0A3L9YAU3"/>
<keyword evidence="4" id="KW-1185">Reference proteome</keyword>
<dbReference type="EMBL" id="RCNT01000001">
    <property type="protein sequence ID" value="RMA44207.1"/>
    <property type="molecule type" value="Genomic_DNA"/>
</dbReference>
<dbReference type="Pfam" id="PF13408">
    <property type="entry name" value="Zn_ribbon_recom"/>
    <property type="match status" value="1"/>
</dbReference>
<dbReference type="InterPro" id="IPR025827">
    <property type="entry name" value="Zn_ribbon_recom_dom"/>
</dbReference>
<comment type="caution">
    <text evidence="3">The sequence shown here is derived from an EMBL/GenBank/DDBJ whole genome shotgun (WGS) entry which is preliminary data.</text>
</comment>
<accession>A0A3L9YAU3</accession>
<dbReference type="OrthoDB" id="7277848at2"/>
<evidence type="ECO:0000256" key="1">
    <source>
        <dbReference type="SAM" id="MobiDB-lite"/>
    </source>
</evidence>
<dbReference type="Proteomes" id="UP000281343">
    <property type="component" value="Unassembled WGS sequence"/>
</dbReference>
<feature type="region of interest" description="Disordered" evidence="1">
    <location>
        <begin position="24"/>
        <end position="50"/>
    </location>
</feature>
<dbReference type="PANTHER" id="PTHR30461">
    <property type="entry name" value="DNA-INVERTASE FROM LAMBDOID PROPHAGE"/>
    <property type="match status" value="1"/>
</dbReference>
<evidence type="ECO:0000313" key="4">
    <source>
        <dbReference type="Proteomes" id="UP000281343"/>
    </source>
</evidence>
<proteinExistence type="predicted"/>
<feature type="domain" description="Recombinase zinc beta ribbon" evidence="2">
    <location>
        <begin position="55"/>
        <end position="113"/>
    </location>
</feature>
<dbReference type="GO" id="GO:0000150">
    <property type="term" value="F:DNA strand exchange activity"/>
    <property type="evidence" value="ECO:0007669"/>
    <property type="project" value="TreeGrafter"/>
</dbReference>
<name>A0A3L9YAU3_9RHOB</name>
<reference evidence="3 4" key="1">
    <citation type="submission" date="2018-10" db="EMBL/GenBank/DDBJ databases">
        <authorList>
            <person name="Jung H.S."/>
            <person name="Jeon C.O."/>
        </authorList>
    </citation>
    <scope>NUCLEOTIDE SEQUENCE [LARGE SCALE GENOMIC DNA]</scope>
    <source>
        <strain evidence="3 4">MA-7-27</strain>
    </source>
</reference>
<sequence length="299" mass="32557">MRSIPGGSDCCELRLLKRTGALTSPISARPTYPAGKKKAARSIASPTDRRRPRHLLSGLLRCAACGAGMSTNGRDRSGRVRVRCSAHSESGSCPNAQTFYLDRIEEAVLSGLRAELRHPEVIAEYVRTYHEERKRLSADVAKGRTRIEKRLAAIERETARLVDAICDGSVVIQQLEPKMLALQGEQTELRAELEVAPEPPEVISLHPATLKHYEEQLADLQAALAKGVRSGDTEAAHAMRELVDTVTVSRDLNRKGGVEVEIAGRLNHLLGPKAFPQGVKGVWGAMVAEEGLEPPTRGL</sequence>
<dbReference type="InterPro" id="IPR050639">
    <property type="entry name" value="SSR_resolvase"/>
</dbReference>
<evidence type="ECO:0000313" key="3">
    <source>
        <dbReference type="EMBL" id="RMA44207.1"/>
    </source>
</evidence>
<dbReference type="PANTHER" id="PTHR30461:SF23">
    <property type="entry name" value="DNA RECOMBINASE-RELATED"/>
    <property type="match status" value="1"/>
</dbReference>
<organism evidence="3 4">
    <name type="scientific">Rhodophyticola porphyridii</name>
    <dbReference type="NCBI Taxonomy" id="1852017"/>
    <lineage>
        <taxon>Bacteria</taxon>
        <taxon>Pseudomonadati</taxon>
        <taxon>Pseudomonadota</taxon>
        <taxon>Alphaproteobacteria</taxon>
        <taxon>Rhodobacterales</taxon>
        <taxon>Roseobacteraceae</taxon>
        <taxon>Rhodophyticola</taxon>
    </lineage>
</organism>